<dbReference type="OrthoDB" id="8195838at2759"/>
<reference evidence="5 6" key="1">
    <citation type="submission" date="2021-07" db="EMBL/GenBank/DDBJ databases">
        <authorList>
            <person name="Imarazene B."/>
            <person name="Zahm M."/>
            <person name="Klopp C."/>
            <person name="Cabau C."/>
            <person name="Beille S."/>
            <person name="Jouanno E."/>
            <person name="Castinel A."/>
            <person name="Lluch J."/>
            <person name="Gil L."/>
            <person name="Kuchtly C."/>
            <person name="Lopez Roques C."/>
            <person name="Donnadieu C."/>
            <person name="Parrinello H."/>
            <person name="Journot L."/>
            <person name="Du K."/>
            <person name="Schartl M."/>
            <person name="Retaux S."/>
            <person name="Guiguen Y."/>
        </authorList>
    </citation>
    <scope>NUCLEOTIDE SEQUENCE [LARGE SCALE GENOMIC DNA]</scope>
    <source>
        <strain evidence="5">Pach_M1</strain>
        <tissue evidence="5">Testis</tissue>
    </source>
</reference>
<dbReference type="EMBL" id="JAICCE010000023">
    <property type="protein sequence ID" value="KAG9260944.1"/>
    <property type="molecule type" value="Genomic_DNA"/>
</dbReference>
<name>A0A8T2KP26_ASTMX</name>
<accession>A0A8T2KP26</accession>
<protein>
    <recommendedName>
        <fullName evidence="4">Stereocilin LRR domain-containing protein</fullName>
    </recommendedName>
</protein>
<dbReference type="Proteomes" id="UP000752171">
    <property type="component" value="Unassembled WGS sequence"/>
</dbReference>
<evidence type="ECO:0000256" key="3">
    <source>
        <dbReference type="SAM" id="Phobius"/>
    </source>
</evidence>
<dbReference type="PANTHER" id="PTHR23412">
    <property type="entry name" value="STEREOCILIN RELATED"/>
    <property type="match status" value="1"/>
</dbReference>
<keyword evidence="3" id="KW-1133">Transmembrane helix</keyword>
<dbReference type="Pfam" id="PF21058">
    <property type="entry name" value="Stereocilin"/>
    <property type="match status" value="1"/>
</dbReference>
<proteinExistence type="predicted"/>
<dbReference type="GO" id="GO:0007160">
    <property type="term" value="P:cell-matrix adhesion"/>
    <property type="evidence" value="ECO:0007669"/>
    <property type="project" value="TreeGrafter"/>
</dbReference>
<keyword evidence="3" id="KW-0472">Membrane</keyword>
<evidence type="ECO:0000313" key="5">
    <source>
        <dbReference type="EMBL" id="KAG9260944.1"/>
    </source>
</evidence>
<keyword evidence="3" id="KW-0812">Transmembrane</keyword>
<dbReference type="InterPro" id="IPR048992">
    <property type="entry name" value="Stereocilin_LRR"/>
</dbReference>
<gene>
    <name evidence="5" type="ORF">AMEX_G25883</name>
</gene>
<organism evidence="5 6">
    <name type="scientific">Astyanax mexicanus</name>
    <name type="common">Blind cave fish</name>
    <name type="synonym">Astyanax fasciatus mexicanus</name>
    <dbReference type="NCBI Taxonomy" id="7994"/>
    <lineage>
        <taxon>Eukaryota</taxon>
        <taxon>Metazoa</taxon>
        <taxon>Chordata</taxon>
        <taxon>Craniata</taxon>
        <taxon>Vertebrata</taxon>
        <taxon>Euteleostomi</taxon>
        <taxon>Actinopterygii</taxon>
        <taxon>Neopterygii</taxon>
        <taxon>Teleostei</taxon>
        <taxon>Ostariophysi</taxon>
        <taxon>Characiformes</taxon>
        <taxon>Characoidei</taxon>
        <taxon>Acestrorhamphidae</taxon>
        <taxon>Acestrorhamphinae</taxon>
        <taxon>Astyanax</taxon>
    </lineage>
</organism>
<feature type="domain" description="Stereocilin LRR" evidence="4">
    <location>
        <begin position="1255"/>
        <end position="1648"/>
    </location>
</feature>
<feature type="transmembrane region" description="Helical" evidence="3">
    <location>
        <begin position="2307"/>
        <end position="2331"/>
    </location>
</feature>
<dbReference type="PANTHER" id="PTHR23412:SF19">
    <property type="entry name" value="STEREOCILIN 1"/>
    <property type="match status" value="1"/>
</dbReference>
<keyword evidence="1" id="KW-0732">Signal</keyword>
<dbReference type="InterPro" id="IPR026664">
    <property type="entry name" value="Stereocilin-rel"/>
</dbReference>
<keyword evidence="2" id="KW-0325">Glycoprotein</keyword>
<sequence length="2335" mass="255107">MSSQLIYEKMHRRGLLFIFTTCFILGLASHESRGPSRSARSAPTTIIRRKDVPSSASEFEDDLDILIEALQSLKSTEPRVQDQINVKTGYHSDLHPSQNTKKTSTTGASSRVATNINLNTYLNVFSSLYSIYQPVLVESFLQNLPQAFVCVLADKTQCGWQADLTRTLSSRLSGPVLDLLSSLKSQTCPFTSSGTLRMADSTMTQLSAFQELITATLSSSLYLYHSDNFLSAWSSFMDLTFPSVASFISDLMMNFLQTLVDFLTIGLQLGVDIPSLDQNQQCQQGDLKQLLMWGMNHNINWSFGDSILNMFLALDINPCSPTDTGCQITPPIQFGRASASPGNNPMTLTCDQQDVTQLNDTLCSDILANLSQVPDVLYGVCKSLSTLSHSELIQVWKNTCEMVQLVFSPLLEPCPSLPPQSSRRMARAALSLSQMFCNYDNWTTVEAIDPALVTMCSDNDPEAFLQGVCNNVPVMQHLIANPSNAWVWEYCANASDRYMIVQYCFYETWTPQTLEPSIVVLCWNNDQMRMETFLCQSLDFYITVFSNPENSWLKPNCSEVPTTAPVDIHTLVAESCRYSEWRNLKTITIDTISLCIQNDEFRFVHEVCANSTILSALLLNDANVWVGAYCAIIIKNPPTSPPALSSITVSPIPPPYPSSVTSTTSSNTTGPLVPSSTMSIISVSPTNSLTDMTGTSTIALSSKTLNISSSSLPQTVMPTVSSLTLSPTAPLTFLSTESIISISPTKVLPVASSSTLFSPVSSIVSPTISSIFSSSKTPPLTVLSTVFSSTLSALAPSTAPPVVYSSSTSSTTISAKISATVSTTALPPISSSVFQTISSTVSSLPLSPTAPLTFSSTGSIKNSPTVSTTALPPIYSTVFQTISSTVSSLPLSPTAPLTFSSTGSIKTSATVSTAGLLSTSSAVFPTISPNVSSMMISPTTLPTTPPAIPSIADLCKYASWGFSLLDSSIVGLCWQLDMAAFDLNVCCNTSLFEHLILNPENQWLKSVCHSNDTTDLLSQVCLYADWRQPSIVDMADLALCADLDTVNFIQKVCNNTVVLQNLLANLDNIWLLEQCTNLTKSNGSLMGFVPSTECRYSSWATTFPDAALLALCWDYDQANFISSICMNPAMLSYIIKEPSSLWVSTMCTTFTNYTKIPKNNTTSTTTNASNDAGPCLVKELLDRFNWSCSIDVTSACQAGITQLQGLQLVFRCGVEVLLPRFQTMEPQVAPVIRQATSVWVVLLLVLEENAMTTLRMTENIQQSVLDSVSTYLERETNFDNKQVLLQCFGKLLTSLMQTGRDATSSTSFLIKEYFRIPLASLRAVFTAVDPSTMRQILQYFSRNQATLQLSDEYLRTLVNVLILVQLRQDPTLLIDMSPLLNMATPEDIISLPPVQNNVNVVNFINSIINSLSLEQRQSFGLWFSQSVGQANMTSGGLSFIRDNGNLITYLPFLSFQQLSPAQLLNGLDILMRNDLGTLKQQFIAQSVIAAYKNLTMDQFKRLGTLTCQAKLNDLLGYVGTDVFPVIQENIRTCVSQGISITSTMISSLSLNSSDVQSPTSLSSEKISQLAPFLPLLGSNFLQQLSPAQLKPALSVLESVPFSPVQAAVIIDKLSLNLSVSGSGALSTLRFLASGVSVETLWGLPSDVLLSALSNFSQYSPQLTPPQLNAISSKLWGNPSVVGSLNNLDPLLFSTPLLNVIPRTTLILFNGSSPYTRTWNTQQAKTLFNSALISMRSLSTQQFMTLGTVAQGVSCKVSVQLIQNNPTVSSMRDILRVLKKQPVSLHPSLKKCVIEELYKFAFFSDLLGDMSAEIALSIPMSTIKKFSVAMMDTLRNIIVQDPQHFLLMPSTKQAILVDKIVQRLDMRTGKYTEEEFRSLGIMAPFVVDEVFAQLDRTFLLNNMEFLRGFCYDSSKQDMIASMLLESSTFGPIQTWTAATINQVDRFLFYVSRENLQLLSSDLLNQERIERLFSSQRQWESGAVGSLCVQESSVIFNKQQFLLQYFLGFLKPGRSVSPVLTCESLHLTQPSAWPISSITDMSSTSFKRCLELIGQDPYFSPFQLSLLLRKTKDVYGAVSTFSPFLTAQLGNIATQLSVEELALLNLSDIRTVSPLGAVISWTKKQSGVLFSAMLNSTKKKPSQLDSSSFIALGNIICGIDAATIRKLNPVEFSKASLWLGQLNLTCSEDQLQAIITLLSHSLAFGPISSWGPEVFIEIGAFAAGIPDMAMSAMVKEQIEGITPLAMSLIPANKFAVVFNQVQISGFSYEQAAAITPAQRSTLSAVQETALSMVLNPLDDKPVDFRGRSFGVATAVSPLCHLCSLLVLLLTFLISGPL</sequence>
<evidence type="ECO:0000256" key="1">
    <source>
        <dbReference type="ARBA" id="ARBA00022729"/>
    </source>
</evidence>
<evidence type="ECO:0000259" key="4">
    <source>
        <dbReference type="Pfam" id="PF21058"/>
    </source>
</evidence>
<evidence type="ECO:0000313" key="6">
    <source>
        <dbReference type="Proteomes" id="UP000752171"/>
    </source>
</evidence>
<comment type="caution">
    <text evidence="5">The sequence shown here is derived from an EMBL/GenBank/DDBJ whole genome shotgun (WGS) entry which is preliminary data.</text>
</comment>
<evidence type="ECO:0000256" key="2">
    <source>
        <dbReference type="ARBA" id="ARBA00023180"/>
    </source>
</evidence>
<dbReference type="GO" id="GO:0009986">
    <property type="term" value="C:cell surface"/>
    <property type="evidence" value="ECO:0007669"/>
    <property type="project" value="TreeGrafter"/>
</dbReference>